<keyword evidence="1" id="KW-0472">Membrane</keyword>
<gene>
    <name evidence="3" type="ORF">EQY75_07400</name>
</gene>
<dbReference type="GO" id="GO:0016758">
    <property type="term" value="F:hexosyltransferase activity"/>
    <property type="evidence" value="ECO:0007669"/>
    <property type="project" value="UniProtKB-ARBA"/>
</dbReference>
<feature type="transmembrane region" description="Helical" evidence="1">
    <location>
        <begin position="290"/>
        <end position="310"/>
    </location>
</feature>
<accession>A0A411E9K8</accession>
<evidence type="ECO:0000256" key="1">
    <source>
        <dbReference type="SAM" id="Phobius"/>
    </source>
</evidence>
<evidence type="ECO:0000313" key="4">
    <source>
        <dbReference type="Proteomes" id="UP000290889"/>
    </source>
</evidence>
<evidence type="ECO:0000259" key="2">
    <source>
        <dbReference type="Pfam" id="PF00535"/>
    </source>
</evidence>
<protein>
    <submittedName>
        <fullName evidence="3">Glycosyltransferase</fullName>
    </submittedName>
</protein>
<dbReference type="Gene3D" id="3.90.550.10">
    <property type="entry name" value="Spore Coat Polysaccharide Biosynthesis Protein SpsA, Chain A"/>
    <property type="match status" value="1"/>
</dbReference>
<dbReference type="SUPFAM" id="SSF53448">
    <property type="entry name" value="Nucleotide-diphospho-sugar transferases"/>
    <property type="match status" value="1"/>
</dbReference>
<dbReference type="Proteomes" id="UP000290889">
    <property type="component" value="Chromosome"/>
</dbReference>
<dbReference type="RefSeq" id="WP_129604434.1">
    <property type="nucleotide sequence ID" value="NZ_CP035544.1"/>
</dbReference>
<keyword evidence="4" id="KW-1185">Reference proteome</keyword>
<evidence type="ECO:0000313" key="3">
    <source>
        <dbReference type="EMBL" id="QBA64369.1"/>
    </source>
</evidence>
<dbReference type="PANTHER" id="PTHR22916">
    <property type="entry name" value="GLYCOSYLTRANSFERASE"/>
    <property type="match status" value="1"/>
</dbReference>
<feature type="domain" description="Glycosyltransferase 2-like" evidence="2">
    <location>
        <begin position="6"/>
        <end position="170"/>
    </location>
</feature>
<dbReference type="OrthoDB" id="9813550at2"/>
<dbReference type="InterPro" id="IPR001173">
    <property type="entry name" value="Glyco_trans_2-like"/>
</dbReference>
<keyword evidence="1" id="KW-1133">Transmembrane helix</keyword>
<name>A0A411E9K8_9FLAO</name>
<keyword evidence="3" id="KW-0808">Transferase</keyword>
<proteinExistence type="predicted"/>
<dbReference type="PANTHER" id="PTHR22916:SF64">
    <property type="entry name" value="TRANSFERASE, PUTATIVE-RELATED"/>
    <property type="match status" value="1"/>
</dbReference>
<reference evidence="3 4" key="1">
    <citation type="submission" date="2019-01" db="EMBL/GenBank/DDBJ databases">
        <title>Muriicola soli sp. nov., isolated from soil.</title>
        <authorList>
            <person name="Kang H.J."/>
            <person name="Kim S.B."/>
        </authorList>
    </citation>
    <scope>NUCLEOTIDE SEQUENCE [LARGE SCALE GENOMIC DNA]</scope>
    <source>
        <strain evidence="3 4">MMS17-SY002</strain>
    </source>
</reference>
<sequence length="336" mass="38639">MQLSFSLIIPVYNRPEEIKELLESLVTQTYSEKYEVVILEDGSQNPSEDIAKSYEEKINIQYYFKENSGPGDSRNFGMKKARGNYFIILDSDCLLPPNYLAVIHASLTEDYVDFFGGPDTAHPDFTITQKAINYAMTAMLTTGGLRGNKKSTEKFQPRSFNMGISREAFERSEGFGRIHPGEDPDLTFRLWKLGYKSKLIPEAVVHHKRRIDFKKFYSQVKKFGMVRPILNKWHSGTARLSYWLPTLFISGMVFAVILALLGNPVLILAYLFYFIVVFIDSLYKNRTITIALMSVFAVLIQFIAYGLGFFKSTFLLTFSRKKPQELFPALFFKEQE</sequence>
<dbReference type="EMBL" id="CP035544">
    <property type="protein sequence ID" value="QBA64369.1"/>
    <property type="molecule type" value="Genomic_DNA"/>
</dbReference>
<dbReference type="Pfam" id="PF00535">
    <property type="entry name" value="Glycos_transf_2"/>
    <property type="match status" value="1"/>
</dbReference>
<dbReference type="AlphaFoldDB" id="A0A411E9K8"/>
<dbReference type="KEGG" id="mur:EQY75_07400"/>
<organism evidence="3 4">
    <name type="scientific">Muriicola soli</name>
    <dbReference type="NCBI Taxonomy" id="2507538"/>
    <lineage>
        <taxon>Bacteria</taxon>
        <taxon>Pseudomonadati</taxon>
        <taxon>Bacteroidota</taxon>
        <taxon>Flavobacteriia</taxon>
        <taxon>Flavobacteriales</taxon>
        <taxon>Flavobacteriaceae</taxon>
        <taxon>Muriicola</taxon>
    </lineage>
</organism>
<dbReference type="InterPro" id="IPR029044">
    <property type="entry name" value="Nucleotide-diphossugar_trans"/>
</dbReference>
<keyword evidence="1" id="KW-0812">Transmembrane</keyword>